<keyword evidence="5 7" id="KW-1133">Transmembrane helix</keyword>
<feature type="transmembrane region" description="Helical" evidence="7">
    <location>
        <begin position="231"/>
        <end position="252"/>
    </location>
</feature>
<feature type="transmembrane region" description="Helical" evidence="7">
    <location>
        <begin position="173"/>
        <end position="189"/>
    </location>
</feature>
<feature type="transmembrane region" description="Helical" evidence="7">
    <location>
        <begin position="47"/>
        <end position="67"/>
    </location>
</feature>
<comment type="subcellular location">
    <subcellularLocation>
        <location evidence="1">Cell membrane</location>
        <topology evidence="1">Multi-pass membrane protein</topology>
    </subcellularLocation>
</comment>
<evidence type="ECO:0000256" key="7">
    <source>
        <dbReference type="SAM" id="Phobius"/>
    </source>
</evidence>
<dbReference type="Proteomes" id="UP000283429">
    <property type="component" value="Unassembled WGS sequence"/>
</dbReference>
<feature type="transmembrane region" description="Helical" evidence="7">
    <location>
        <begin position="145"/>
        <end position="161"/>
    </location>
</feature>
<feature type="transmembrane region" description="Helical" evidence="7">
    <location>
        <begin position="302"/>
        <end position="320"/>
    </location>
</feature>
<name>A0A414GTZ9_PHOVU</name>
<evidence type="ECO:0000256" key="4">
    <source>
        <dbReference type="ARBA" id="ARBA00022692"/>
    </source>
</evidence>
<proteinExistence type="inferred from homology"/>
<dbReference type="EMBL" id="QSJM01000081">
    <property type="protein sequence ID" value="RHD72556.1"/>
    <property type="molecule type" value="Genomic_DNA"/>
</dbReference>
<evidence type="ECO:0000259" key="8">
    <source>
        <dbReference type="Pfam" id="PF01757"/>
    </source>
</evidence>
<evidence type="ECO:0000256" key="3">
    <source>
        <dbReference type="ARBA" id="ARBA00022475"/>
    </source>
</evidence>
<keyword evidence="6 7" id="KW-0472">Membrane</keyword>
<dbReference type="InterPro" id="IPR002656">
    <property type="entry name" value="Acyl_transf_3_dom"/>
</dbReference>
<dbReference type="Pfam" id="PF01757">
    <property type="entry name" value="Acyl_transf_3"/>
    <property type="match status" value="1"/>
</dbReference>
<dbReference type="PANTHER" id="PTHR40074">
    <property type="entry name" value="O-ACETYLTRANSFERASE WECH"/>
    <property type="match status" value="1"/>
</dbReference>
<accession>A0A414GTZ9</accession>
<dbReference type="GO" id="GO:0009246">
    <property type="term" value="P:enterobacterial common antigen biosynthetic process"/>
    <property type="evidence" value="ECO:0007669"/>
    <property type="project" value="TreeGrafter"/>
</dbReference>
<keyword evidence="3" id="KW-1003">Cell membrane</keyword>
<dbReference type="GO" id="GO:0005886">
    <property type="term" value="C:plasma membrane"/>
    <property type="evidence" value="ECO:0007669"/>
    <property type="project" value="UniProtKB-SubCell"/>
</dbReference>
<comment type="caution">
    <text evidence="9">The sequence shown here is derived from an EMBL/GenBank/DDBJ whole genome shotgun (WGS) entry which is preliminary data.</text>
</comment>
<protein>
    <submittedName>
        <fullName evidence="9">Acyltransferase</fullName>
    </submittedName>
</protein>
<feature type="transmembrane region" description="Helical" evidence="7">
    <location>
        <begin position="74"/>
        <end position="95"/>
    </location>
</feature>
<dbReference type="GO" id="GO:0016413">
    <property type="term" value="F:O-acetyltransferase activity"/>
    <property type="evidence" value="ECO:0007669"/>
    <property type="project" value="TreeGrafter"/>
</dbReference>
<organism evidence="9 10">
    <name type="scientific">Phocaeicola vulgatus</name>
    <name type="common">Bacteroides vulgatus</name>
    <dbReference type="NCBI Taxonomy" id="821"/>
    <lineage>
        <taxon>Bacteria</taxon>
        <taxon>Pseudomonadati</taxon>
        <taxon>Bacteroidota</taxon>
        <taxon>Bacteroidia</taxon>
        <taxon>Bacteroidales</taxon>
        <taxon>Bacteroidaceae</taxon>
        <taxon>Phocaeicola</taxon>
    </lineage>
</organism>
<keyword evidence="9" id="KW-0012">Acyltransferase</keyword>
<evidence type="ECO:0000313" key="9">
    <source>
        <dbReference type="EMBL" id="RHD72556.1"/>
    </source>
</evidence>
<reference evidence="9 10" key="1">
    <citation type="submission" date="2018-08" db="EMBL/GenBank/DDBJ databases">
        <title>A genome reference for cultivated species of the human gut microbiota.</title>
        <authorList>
            <person name="Zou Y."/>
            <person name="Xue W."/>
            <person name="Luo G."/>
        </authorList>
    </citation>
    <scope>NUCLEOTIDE SEQUENCE [LARGE SCALE GENOMIC DNA]</scope>
    <source>
        <strain evidence="9 10">AM30-40</strain>
    </source>
</reference>
<evidence type="ECO:0000256" key="1">
    <source>
        <dbReference type="ARBA" id="ARBA00004651"/>
    </source>
</evidence>
<dbReference type="RefSeq" id="WP_118171342.1">
    <property type="nucleotide sequence ID" value="NZ_JADPDR010000046.1"/>
</dbReference>
<feature type="transmembrane region" description="Helical" evidence="7">
    <location>
        <begin position="16"/>
        <end position="35"/>
    </location>
</feature>
<dbReference type="AlphaFoldDB" id="A0A414GTZ9"/>
<sequence>MKTKTVCKQRESSFELMRLVSMFLIVLYHLFLFFLHPLYENDFYKAIQIPLHIGVLLFVLISGYFGIKATPKGLLKLIGMMFVYYLPIQLVYIYLHSGGGGNLKEILKTLLFISHTPYWFMRTYICLFIFAPIINLYLNVVQKRILLLAFLFFISTYLGTSHGDPSLQDGKNLANFIFLYVIGNTLNRYKYYWKRFKYSQLVPIFMGINIALVVSYLSVGSNSIMGKAIWILSYPYCSPILLVNALLMFLIIGKIRLRSTKINYLASSTLAIYLIHSQPVILNVIGKAIPVLKDWSFDNVSFLLLIICYTLVIMFVSIFVDKALQPVWSYVIRLGNIANMHYYKFIGQ</sequence>
<gene>
    <name evidence="9" type="ORF">DW783_19625</name>
</gene>
<feature type="domain" description="Acyltransferase 3" evidence="8">
    <location>
        <begin position="13"/>
        <end position="316"/>
    </location>
</feature>
<feature type="transmembrane region" description="Helical" evidence="7">
    <location>
        <begin position="264"/>
        <end position="282"/>
    </location>
</feature>
<evidence type="ECO:0000256" key="5">
    <source>
        <dbReference type="ARBA" id="ARBA00022989"/>
    </source>
</evidence>
<comment type="similarity">
    <text evidence="2">Belongs to the acyltransferase 3 family.</text>
</comment>
<evidence type="ECO:0000313" key="10">
    <source>
        <dbReference type="Proteomes" id="UP000283429"/>
    </source>
</evidence>
<evidence type="ECO:0000256" key="2">
    <source>
        <dbReference type="ARBA" id="ARBA00007400"/>
    </source>
</evidence>
<evidence type="ECO:0000256" key="6">
    <source>
        <dbReference type="ARBA" id="ARBA00023136"/>
    </source>
</evidence>
<keyword evidence="9" id="KW-0808">Transferase</keyword>
<feature type="transmembrane region" description="Helical" evidence="7">
    <location>
        <begin position="201"/>
        <end position="219"/>
    </location>
</feature>
<dbReference type="PANTHER" id="PTHR40074:SF2">
    <property type="entry name" value="O-ACETYLTRANSFERASE WECH"/>
    <property type="match status" value="1"/>
</dbReference>
<keyword evidence="4 7" id="KW-0812">Transmembrane</keyword>
<feature type="transmembrane region" description="Helical" evidence="7">
    <location>
        <begin position="119"/>
        <end position="138"/>
    </location>
</feature>